<keyword evidence="3" id="KW-1185">Reference proteome</keyword>
<evidence type="ECO:0000313" key="3">
    <source>
        <dbReference type="Proteomes" id="UP001606099"/>
    </source>
</evidence>
<dbReference type="InterPro" id="IPR002575">
    <property type="entry name" value="Aminoglycoside_PTrfase"/>
</dbReference>
<evidence type="ECO:0000259" key="1">
    <source>
        <dbReference type="Pfam" id="PF01636"/>
    </source>
</evidence>
<dbReference type="Pfam" id="PF01636">
    <property type="entry name" value="APH"/>
    <property type="match status" value="1"/>
</dbReference>
<feature type="domain" description="Aminoglycoside phosphotransferase" evidence="1">
    <location>
        <begin position="33"/>
        <end position="265"/>
    </location>
</feature>
<gene>
    <name evidence="2" type="ORF">ACG0Z6_04835</name>
</gene>
<dbReference type="SUPFAM" id="SSF56112">
    <property type="entry name" value="Protein kinase-like (PK-like)"/>
    <property type="match status" value="1"/>
</dbReference>
<dbReference type="InterPro" id="IPR011009">
    <property type="entry name" value="Kinase-like_dom_sf"/>
</dbReference>
<dbReference type="Proteomes" id="UP001606099">
    <property type="component" value="Unassembled WGS sequence"/>
</dbReference>
<dbReference type="Gene3D" id="3.90.1200.10">
    <property type="match status" value="1"/>
</dbReference>
<sequence>MSLPTPTADGREAALRAWLQTTQATLPLQLDSLSPLGSDASVRRYWRLRSADGRALVAMDDPAAPNQLPAYLSVGQRMAACGLHVPEVLAADAAQGFALLEDLGDALFLPVLQAAQRAGEHDTPQRLMRGASEALLRWQSQGLQHGGPLPVYDEAFVRRELQIFVDWCVVKEFGQQWSDKQQQWWEHSCKVLVRNMGEQIQVPMHRDFMVRNLVACADGSVGVLDFQDAVLGPISYDMGSLLRDAFISWEEDEELDWAIRYWEGARRAGLFGHGEDAHPMAQDFGLFWKALEWTVLQRHLKIMGIFCRVKHRDGRLHYAADLPRFFAYTIKTAARYVELSPLLRLLEAMQPQLVQSDFTLR</sequence>
<accession>A0ABW7FTI4</accession>
<name>A0ABW7FTI4_9BURK</name>
<dbReference type="Gene3D" id="3.30.200.20">
    <property type="entry name" value="Phosphorylase Kinase, domain 1"/>
    <property type="match status" value="1"/>
</dbReference>
<proteinExistence type="predicted"/>
<dbReference type="RefSeq" id="WP_394459010.1">
    <property type="nucleotide sequence ID" value="NZ_JBIGHZ010000002.1"/>
</dbReference>
<organism evidence="2 3">
    <name type="scientific">Roseateles rivi</name>
    <dbReference type="NCBI Taxonomy" id="3299028"/>
    <lineage>
        <taxon>Bacteria</taxon>
        <taxon>Pseudomonadati</taxon>
        <taxon>Pseudomonadota</taxon>
        <taxon>Betaproteobacteria</taxon>
        <taxon>Burkholderiales</taxon>
        <taxon>Sphaerotilaceae</taxon>
        <taxon>Roseateles</taxon>
    </lineage>
</organism>
<comment type="caution">
    <text evidence="2">The sequence shown here is derived from an EMBL/GenBank/DDBJ whole genome shotgun (WGS) entry which is preliminary data.</text>
</comment>
<reference evidence="2 3" key="1">
    <citation type="submission" date="2024-08" db="EMBL/GenBank/DDBJ databases">
        <authorList>
            <person name="Lu H."/>
        </authorList>
    </citation>
    <scope>NUCLEOTIDE SEQUENCE [LARGE SCALE GENOMIC DNA]</scope>
    <source>
        <strain evidence="2 3">BYS180W</strain>
    </source>
</reference>
<protein>
    <submittedName>
        <fullName evidence="2">Aminoglycoside phosphotransferase family protein</fullName>
    </submittedName>
</protein>
<evidence type="ECO:0000313" key="2">
    <source>
        <dbReference type="EMBL" id="MFG6447565.1"/>
    </source>
</evidence>
<dbReference type="EMBL" id="JBIGHZ010000002">
    <property type="protein sequence ID" value="MFG6447565.1"/>
    <property type="molecule type" value="Genomic_DNA"/>
</dbReference>